<sequence length="260" mass="28655">MSSTDTPSHNVAAYLSRYGKVGFEDFRRMAADASLSTWEKIGFPDSYRKGFEEHIFADIQHKLPALGGTQQVILDIGAGCSDLPRQLIAQCIAQQHRLVLLDSAEMLSLLPDGTGVEKVAARFPDCPPLLEDLHGRVNAILCYSVFQYVFAEGNIWSFLDASLALLAPGGSMLIGDVPNISRRKRFFASETGIAHHKQFTGRDEVPEVHFNRSEPGLIDDAVVLSVLGRCRAAGFDAFVVPQDSRLPMANRREDILITRP</sequence>
<dbReference type="CDD" id="cd02440">
    <property type="entry name" value="AdoMet_MTases"/>
    <property type="match status" value="1"/>
</dbReference>
<dbReference type="RefSeq" id="WP_345534209.1">
    <property type="nucleotide sequence ID" value="NZ_BAABLD010000017.1"/>
</dbReference>
<comment type="caution">
    <text evidence="1">The sequence shown here is derived from an EMBL/GenBank/DDBJ whole genome shotgun (WGS) entry which is preliminary data.</text>
</comment>
<accession>A0ABP9R1C9</accession>
<gene>
    <name evidence="1" type="ORF">GCM10025770_32970</name>
</gene>
<dbReference type="InterPro" id="IPR029063">
    <property type="entry name" value="SAM-dependent_MTases_sf"/>
</dbReference>
<evidence type="ECO:0008006" key="3">
    <source>
        <dbReference type="Google" id="ProtNLM"/>
    </source>
</evidence>
<evidence type="ECO:0000313" key="2">
    <source>
        <dbReference type="Proteomes" id="UP001500547"/>
    </source>
</evidence>
<organism evidence="1 2">
    <name type="scientific">Viridibacterium curvum</name>
    <dbReference type="NCBI Taxonomy" id="1101404"/>
    <lineage>
        <taxon>Bacteria</taxon>
        <taxon>Pseudomonadati</taxon>
        <taxon>Pseudomonadota</taxon>
        <taxon>Betaproteobacteria</taxon>
        <taxon>Rhodocyclales</taxon>
        <taxon>Rhodocyclaceae</taxon>
        <taxon>Viridibacterium</taxon>
    </lineage>
</organism>
<dbReference type="SUPFAM" id="SSF53335">
    <property type="entry name" value="S-adenosyl-L-methionine-dependent methyltransferases"/>
    <property type="match status" value="1"/>
</dbReference>
<dbReference type="Proteomes" id="UP001500547">
    <property type="component" value="Unassembled WGS sequence"/>
</dbReference>
<name>A0ABP9R1C9_9RHOO</name>
<keyword evidence="2" id="KW-1185">Reference proteome</keyword>
<reference evidence="2" key="1">
    <citation type="journal article" date="2019" name="Int. J. Syst. Evol. Microbiol.">
        <title>The Global Catalogue of Microorganisms (GCM) 10K type strain sequencing project: providing services to taxonomists for standard genome sequencing and annotation.</title>
        <authorList>
            <consortium name="The Broad Institute Genomics Platform"/>
            <consortium name="The Broad Institute Genome Sequencing Center for Infectious Disease"/>
            <person name="Wu L."/>
            <person name="Ma J."/>
        </authorList>
    </citation>
    <scope>NUCLEOTIDE SEQUENCE [LARGE SCALE GENOMIC DNA]</scope>
    <source>
        <strain evidence="2">JCM 18715</strain>
    </source>
</reference>
<evidence type="ECO:0000313" key="1">
    <source>
        <dbReference type="EMBL" id="GAA5170288.1"/>
    </source>
</evidence>
<proteinExistence type="predicted"/>
<dbReference type="Gene3D" id="3.40.50.150">
    <property type="entry name" value="Vaccinia Virus protein VP39"/>
    <property type="match status" value="1"/>
</dbReference>
<dbReference type="EMBL" id="BAABLD010000017">
    <property type="protein sequence ID" value="GAA5170288.1"/>
    <property type="molecule type" value="Genomic_DNA"/>
</dbReference>
<protein>
    <recommendedName>
        <fullName evidence="3">Class I SAM-dependent methyltransferase</fullName>
    </recommendedName>
</protein>